<evidence type="ECO:0000256" key="1">
    <source>
        <dbReference type="ARBA" id="ARBA00010458"/>
    </source>
</evidence>
<dbReference type="OrthoDB" id="9801856at2"/>
<dbReference type="RefSeq" id="WP_039105065.1">
    <property type="nucleotide sequence ID" value="NZ_CALYQC010000003.1"/>
</dbReference>
<dbReference type="Pfam" id="PF03061">
    <property type="entry name" value="4HBT"/>
    <property type="match status" value="1"/>
</dbReference>
<dbReference type="PANTHER" id="PTHR11049">
    <property type="entry name" value="ACYL COENZYME A THIOESTER HYDROLASE"/>
    <property type="match status" value="1"/>
</dbReference>
<evidence type="ECO:0000259" key="4">
    <source>
        <dbReference type="PROSITE" id="PS51770"/>
    </source>
</evidence>
<dbReference type="GO" id="GO:0052816">
    <property type="term" value="F:long-chain fatty acyl-CoA hydrolase activity"/>
    <property type="evidence" value="ECO:0007669"/>
    <property type="project" value="TreeGrafter"/>
</dbReference>
<dbReference type="CDD" id="cd03442">
    <property type="entry name" value="BFIT_BACH"/>
    <property type="match status" value="1"/>
</dbReference>
<keyword evidence="2 3" id="KW-0378">Hydrolase</keyword>
<dbReference type="InterPro" id="IPR033120">
    <property type="entry name" value="HOTDOG_ACOT"/>
</dbReference>
<organism evidence="5 7">
    <name type="scientific">Frischella perrara</name>
    <dbReference type="NCBI Taxonomy" id="1267021"/>
    <lineage>
        <taxon>Bacteria</taxon>
        <taxon>Pseudomonadati</taxon>
        <taxon>Pseudomonadota</taxon>
        <taxon>Gammaproteobacteria</taxon>
        <taxon>Orbales</taxon>
        <taxon>Orbaceae</taxon>
        <taxon>Frischella</taxon>
    </lineage>
</organism>
<dbReference type="GO" id="GO:0005829">
    <property type="term" value="C:cytosol"/>
    <property type="evidence" value="ECO:0007669"/>
    <property type="project" value="TreeGrafter"/>
</dbReference>
<dbReference type="InterPro" id="IPR029069">
    <property type="entry name" value="HotDog_dom_sf"/>
</dbReference>
<comment type="similarity">
    <text evidence="1">Belongs to the acyl coenzyme A hydrolase family.</text>
</comment>
<evidence type="ECO:0000256" key="3">
    <source>
        <dbReference type="PROSITE-ProRule" id="PRU01106"/>
    </source>
</evidence>
<dbReference type="AlphaFoldDB" id="A0A0A7S1J6"/>
<name>A0A0A7S1J6_FRIPE</name>
<feature type="domain" description="HotDog ACOT-type" evidence="4">
    <location>
        <begin position="8"/>
        <end position="125"/>
    </location>
</feature>
<dbReference type="EMBL" id="QGLM01000017">
    <property type="protein sequence ID" value="PXY94811.1"/>
    <property type="molecule type" value="Genomic_DNA"/>
</dbReference>
<dbReference type="KEGG" id="fpp:FPB0191_01511"/>
<protein>
    <submittedName>
        <fullName evidence="5">Acyl-CoA hydrolase</fullName>
        <ecNumber evidence="5">3.1.2.-</ecNumber>
    </submittedName>
    <submittedName>
        <fullName evidence="6">Acyl-CoA thioester hydrolase YciA</fullName>
    </submittedName>
</protein>
<evidence type="ECO:0000256" key="2">
    <source>
        <dbReference type="ARBA" id="ARBA00022801"/>
    </source>
</evidence>
<dbReference type="EC" id="3.1.2.-" evidence="5"/>
<dbReference type="FunFam" id="3.10.129.10:FF:000008">
    <property type="entry name" value="Acyl-CoA thioester hydrolase"/>
    <property type="match status" value="1"/>
</dbReference>
<reference evidence="5 7" key="1">
    <citation type="journal article" date="2014" name="Appl. Environ. Microbiol.">
        <title>Gut symbionts from distinct hosts exhibit genotoxic activity via divergent colibactin biosynthetic pathways.</title>
        <authorList>
            <person name="Engel P."/>
            <person name="Vizcaino M.I."/>
            <person name="Crawford J.M."/>
        </authorList>
    </citation>
    <scope>NUCLEOTIDE SEQUENCE [LARGE SCALE GENOMIC DNA]</scope>
    <source>
        <strain evidence="5 7">PEB0191</strain>
    </source>
</reference>
<sequence>MNETAKKPKGQLVLRTLAMPSDTNPHGHIFGGWILSQMDLGGGILAKEIARGRVVTVNVSSVTFHRPAMVGDVVCCYARCLKTGTSSITIAIEVWVKRISDNHTNFGQRDCITDAIYTYVLVDKHNKPRSLPEQFQQYDSTKDDISKLALFDN</sequence>
<dbReference type="EMBL" id="CP009056">
    <property type="protein sequence ID" value="AJA45328.1"/>
    <property type="molecule type" value="Genomic_DNA"/>
</dbReference>
<keyword evidence="7" id="KW-1185">Reference proteome</keyword>
<dbReference type="Gene3D" id="3.10.129.10">
    <property type="entry name" value="Hotdog Thioesterase"/>
    <property type="match status" value="1"/>
</dbReference>
<evidence type="ECO:0000313" key="8">
    <source>
        <dbReference type="Proteomes" id="UP000247838"/>
    </source>
</evidence>
<reference evidence="6 8" key="2">
    <citation type="submission" date="2018-05" db="EMBL/GenBank/DDBJ databases">
        <title>Reference genomes for bee gut microbiota database.</title>
        <authorList>
            <person name="Ellegaard K.M."/>
        </authorList>
    </citation>
    <scope>NUCLEOTIDE SEQUENCE [LARGE SCALE GENOMIC DNA]</scope>
    <source>
        <strain evidence="6 8">ESL0167</strain>
    </source>
</reference>
<dbReference type="Proteomes" id="UP000247838">
    <property type="component" value="Unassembled WGS sequence"/>
</dbReference>
<proteinExistence type="inferred from homology"/>
<evidence type="ECO:0000313" key="5">
    <source>
        <dbReference type="EMBL" id="AJA45328.1"/>
    </source>
</evidence>
<accession>A0A0A7S1J6</accession>
<gene>
    <name evidence="6" type="ORF">DKK76_07385</name>
    <name evidence="5" type="ORF">FPB0191_01511</name>
</gene>
<dbReference type="PROSITE" id="PS51770">
    <property type="entry name" value="HOTDOG_ACOT"/>
    <property type="match status" value="1"/>
</dbReference>
<dbReference type="SUPFAM" id="SSF54637">
    <property type="entry name" value="Thioesterase/thiol ester dehydrase-isomerase"/>
    <property type="match status" value="1"/>
</dbReference>
<evidence type="ECO:0000313" key="6">
    <source>
        <dbReference type="EMBL" id="PXY94811.1"/>
    </source>
</evidence>
<dbReference type="PANTHER" id="PTHR11049:SF5">
    <property type="entry name" value="ACYL-COA THIOESTER HYDROLASE YCIA"/>
    <property type="match status" value="1"/>
</dbReference>
<dbReference type="Proteomes" id="UP000030901">
    <property type="component" value="Chromosome"/>
</dbReference>
<dbReference type="GO" id="GO:0009062">
    <property type="term" value="P:fatty acid catabolic process"/>
    <property type="evidence" value="ECO:0007669"/>
    <property type="project" value="TreeGrafter"/>
</dbReference>
<dbReference type="InterPro" id="IPR040170">
    <property type="entry name" value="Cytosol_ACT"/>
</dbReference>
<dbReference type="NCBIfam" id="NF007970">
    <property type="entry name" value="PRK10694.1"/>
    <property type="match status" value="1"/>
</dbReference>
<dbReference type="STRING" id="1267021.FPB0191_01511"/>
<dbReference type="GO" id="GO:0006637">
    <property type="term" value="P:acyl-CoA metabolic process"/>
    <property type="evidence" value="ECO:0007669"/>
    <property type="project" value="TreeGrafter"/>
</dbReference>
<evidence type="ECO:0000313" key="7">
    <source>
        <dbReference type="Proteomes" id="UP000030901"/>
    </source>
</evidence>
<dbReference type="InterPro" id="IPR006683">
    <property type="entry name" value="Thioestr_dom"/>
</dbReference>
<dbReference type="HOGENOM" id="CLU_050164_2_0_6"/>